<protein>
    <submittedName>
        <fullName evidence="3">Uncharacterized protein</fullName>
    </submittedName>
</protein>
<gene>
    <name evidence="3" type="ORF">LCGC14_3126800</name>
</gene>
<evidence type="ECO:0000256" key="1">
    <source>
        <dbReference type="SAM" id="MobiDB-lite"/>
    </source>
</evidence>
<dbReference type="EMBL" id="LAZR01068108">
    <property type="protein sequence ID" value="KKK50261.1"/>
    <property type="molecule type" value="Genomic_DNA"/>
</dbReference>
<reference evidence="3" key="1">
    <citation type="journal article" date="2015" name="Nature">
        <title>Complex archaea that bridge the gap between prokaryotes and eukaryotes.</title>
        <authorList>
            <person name="Spang A."/>
            <person name="Saw J.H."/>
            <person name="Jorgensen S.L."/>
            <person name="Zaremba-Niedzwiedzka K."/>
            <person name="Martijn J."/>
            <person name="Lind A.E."/>
            <person name="van Eijk R."/>
            <person name="Schleper C."/>
            <person name="Guy L."/>
            <person name="Ettema T.J."/>
        </authorList>
    </citation>
    <scope>NUCLEOTIDE SEQUENCE</scope>
</reference>
<keyword evidence="2" id="KW-0812">Transmembrane</keyword>
<accession>A0A0F8YQA8</accession>
<organism evidence="3">
    <name type="scientific">marine sediment metagenome</name>
    <dbReference type="NCBI Taxonomy" id="412755"/>
    <lineage>
        <taxon>unclassified sequences</taxon>
        <taxon>metagenomes</taxon>
        <taxon>ecological metagenomes</taxon>
    </lineage>
</organism>
<feature type="region of interest" description="Disordered" evidence="1">
    <location>
        <begin position="234"/>
        <end position="260"/>
    </location>
</feature>
<proteinExistence type="predicted"/>
<comment type="caution">
    <text evidence="3">The sequence shown here is derived from an EMBL/GenBank/DDBJ whole genome shotgun (WGS) entry which is preliminary data.</text>
</comment>
<dbReference type="AlphaFoldDB" id="A0A0F8YQA8"/>
<feature type="transmembrane region" description="Helical" evidence="2">
    <location>
        <begin position="12"/>
        <end position="32"/>
    </location>
</feature>
<sequence length="260" mass="29810">VKEYAKKGQAGRLAYALSAAAFPYVAATLWNYSDDDRRKFEQSLPPWKRWNFHVNGLRGKKMFYVQLPLDDIMNFIGVNEDILDIQRFQRGYINAPELMKRIVINSTYEPGLSLINSIGGLPAVIRDAIGWQTFPDFKDYRITDWKRKGLNIASDIFGSPGQLGKQISREGIRIDEDTGEIILGQKTKDTLNRAWMGIRPYSVDAGQTRELLYKNLYKVSLPRKTTGKVIRPKAIKKGQPKKGKKRFTESLRIQLEEPNQ</sequence>
<evidence type="ECO:0000256" key="2">
    <source>
        <dbReference type="SAM" id="Phobius"/>
    </source>
</evidence>
<feature type="compositionally biased region" description="Basic residues" evidence="1">
    <location>
        <begin position="234"/>
        <end position="245"/>
    </location>
</feature>
<feature type="non-terminal residue" evidence="3">
    <location>
        <position position="1"/>
    </location>
</feature>
<keyword evidence="2" id="KW-0472">Membrane</keyword>
<name>A0A0F8YQA8_9ZZZZ</name>
<keyword evidence="2" id="KW-1133">Transmembrane helix</keyword>
<evidence type="ECO:0000313" key="3">
    <source>
        <dbReference type="EMBL" id="KKK50261.1"/>
    </source>
</evidence>